<keyword evidence="3" id="KW-1185">Reference proteome</keyword>
<reference evidence="2" key="2">
    <citation type="submission" date="2023-04" db="EMBL/GenBank/DDBJ databases">
        <authorList>
            <person name="Bu L."/>
            <person name="Lu L."/>
            <person name="Laidemitt M.R."/>
            <person name="Zhang S.M."/>
            <person name="Mutuku M."/>
            <person name="Mkoji G."/>
            <person name="Steinauer M."/>
            <person name="Loker E.S."/>
        </authorList>
    </citation>
    <scope>NUCLEOTIDE SEQUENCE</scope>
    <source>
        <strain evidence="2">KasaAsao</strain>
        <tissue evidence="2">Whole Snail</tissue>
    </source>
</reference>
<evidence type="ECO:0000313" key="3">
    <source>
        <dbReference type="Proteomes" id="UP001233172"/>
    </source>
</evidence>
<accession>A0AAD8B768</accession>
<reference evidence="2" key="1">
    <citation type="journal article" date="2023" name="PLoS Negl. Trop. Dis.">
        <title>A genome sequence for Biomphalaria pfeifferi, the major vector snail for the human-infecting parasite Schistosoma mansoni.</title>
        <authorList>
            <person name="Bu L."/>
            <person name="Lu L."/>
            <person name="Laidemitt M.R."/>
            <person name="Zhang S.M."/>
            <person name="Mutuku M."/>
            <person name="Mkoji G."/>
            <person name="Steinauer M."/>
            <person name="Loker E.S."/>
        </authorList>
    </citation>
    <scope>NUCLEOTIDE SEQUENCE</scope>
    <source>
        <strain evidence="2">KasaAsao</strain>
    </source>
</reference>
<dbReference type="EMBL" id="JASAOG010000127">
    <property type="protein sequence ID" value="KAK0049330.1"/>
    <property type="molecule type" value="Genomic_DNA"/>
</dbReference>
<organism evidence="2 3">
    <name type="scientific">Biomphalaria pfeifferi</name>
    <name type="common">Bloodfluke planorb</name>
    <name type="synonym">Freshwater snail</name>
    <dbReference type="NCBI Taxonomy" id="112525"/>
    <lineage>
        <taxon>Eukaryota</taxon>
        <taxon>Metazoa</taxon>
        <taxon>Spiralia</taxon>
        <taxon>Lophotrochozoa</taxon>
        <taxon>Mollusca</taxon>
        <taxon>Gastropoda</taxon>
        <taxon>Heterobranchia</taxon>
        <taxon>Euthyneura</taxon>
        <taxon>Panpulmonata</taxon>
        <taxon>Hygrophila</taxon>
        <taxon>Lymnaeoidea</taxon>
        <taxon>Planorbidae</taxon>
        <taxon>Biomphalaria</taxon>
    </lineage>
</organism>
<dbReference type="Proteomes" id="UP001233172">
    <property type="component" value="Unassembled WGS sequence"/>
</dbReference>
<evidence type="ECO:0000256" key="1">
    <source>
        <dbReference type="SAM" id="Phobius"/>
    </source>
</evidence>
<dbReference type="Gene3D" id="1.20.1070.10">
    <property type="entry name" value="Rhodopsin 7-helix transmembrane proteins"/>
    <property type="match status" value="1"/>
</dbReference>
<dbReference type="SUPFAM" id="SSF81321">
    <property type="entry name" value="Family A G protein-coupled receptor-like"/>
    <property type="match status" value="1"/>
</dbReference>
<keyword evidence="2" id="KW-0675">Receptor</keyword>
<dbReference type="AlphaFoldDB" id="A0AAD8B768"/>
<name>A0AAD8B768_BIOPF</name>
<feature type="transmembrane region" description="Helical" evidence="1">
    <location>
        <begin position="68"/>
        <end position="86"/>
    </location>
</feature>
<keyword evidence="1" id="KW-0812">Transmembrane</keyword>
<keyword evidence="1" id="KW-0472">Membrane</keyword>
<evidence type="ECO:0000313" key="2">
    <source>
        <dbReference type="EMBL" id="KAK0049330.1"/>
    </source>
</evidence>
<protein>
    <submittedName>
        <fullName evidence="2">FMRFamide receptor</fullName>
    </submittedName>
</protein>
<gene>
    <name evidence="2" type="ORF">Bpfe_021218</name>
</gene>
<keyword evidence="1" id="KW-1133">Transmembrane helix</keyword>
<comment type="caution">
    <text evidence="2">The sequence shown here is derived from an EMBL/GenBank/DDBJ whole genome shotgun (WGS) entry which is preliminary data.</text>
</comment>
<proteinExistence type="predicted"/>
<sequence>MSYSSTNLTHLSSSDNDQTDIVATFQFRLANLVINCVLINIICLLGLYSNLLNLIILSQHSFKSFTNILLVSLSSCDLAYVMTTILRRSSCILSLLDEAVIVNCSSALQNCTLQ</sequence>
<feature type="transmembrane region" description="Helical" evidence="1">
    <location>
        <begin position="32"/>
        <end position="56"/>
    </location>
</feature>